<keyword evidence="5" id="KW-1185">Reference proteome</keyword>
<dbReference type="EMBL" id="PJEX01000348">
    <property type="protein sequence ID" value="TKW50938.1"/>
    <property type="molecule type" value="Genomic_DNA"/>
</dbReference>
<dbReference type="FunFam" id="2.60.40.420:FF:000046">
    <property type="entry name" value="Multicopper oxidase"/>
    <property type="match status" value="1"/>
</dbReference>
<protein>
    <submittedName>
        <fullName evidence="4">Laccase-1</fullName>
    </submittedName>
</protein>
<name>A0A4U6X688_9PEZI</name>
<dbReference type="STRING" id="1306861.A0A4U6X688"/>
<sequence length="710" mass="78534">MTDDTVPTADTPSAVTDASASLDQRKNVIANEFLEIFTIGKGITLDPLRTDVVAQFLRQYRHSKDDRKALQGMLKGLGTPSRPVSISSHESAYGKDLDAKMAILNYLCNTPIRFSTRQAPRLIKPNDVTPLTWAAFIIAPLEILQEWEQKVVNGELFDFEAILNNMNMQLPRLVEIWTGKSHARDPNRADRPSRQVGPKQIALQRDSGCCVLLGSTHGQAAHIYPWASIQQASKFSTSIRTALASIWGEQLVEEFGAEMGVKTVDVPENMITLNCLIHFWLDRSMVALEPVPEKSKTDRLVLRYRHLMDSTIQSPSTVGIPLNTHPDTVIRPFKTRFGKMANCTAVHFQTLEAIEDGHEFFVETTDPVMYPLPSLRLMQIAYNMARMITLAGAAEKDEDPSDEPPTGSAGAAVPVAMAQEDESILRSNATTGNLDYDSHPSLTHLNILNVVVRANQAVGDYWLRAIPQLACSDNENTQDIKGIVRYDPSSTSDPTGELGTYMDTYADELMSNLVPVVAIEAGQQSYDDTLTVGLQVVASQLKWTLNANTFLSDWDYPTVEQVLEGNDTYSVQQNIVQLDEANVWVHFIIQNPIGLTHPIHLHGHDFWILAQGPGTYDSSVGLQTVNAPRRDVAMLPGSGYLVIGFYTDNPGVWLMHCHIGWHTSLGFALQLVERPAEIAALTNADTVNSTCANWRAYAEAESIHQEDSGV</sequence>
<gene>
    <name evidence="4" type="primary">lcc1</name>
    <name evidence="4" type="ORF">CTA1_3444</name>
</gene>
<feature type="domain" description="HNH nuclease" evidence="3">
    <location>
        <begin position="210"/>
        <end position="288"/>
    </location>
</feature>
<reference evidence="4 5" key="1">
    <citation type="journal article" date="2019" name="PLoS ONE">
        <title>Comparative genome analysis indicates high evolutionary potential of pathogenicity genes in Colletotrichum tanaceti.</title>
        <authorList>
            <person name="Lelwala R.V."/>
            <person name="Korhonen P.K."/>
            <person name="Young N.D."/>
            <person name="Scott J.B."/>
            <person name="Ades P.A."/>
            <person name="Gasser R.B."/>
            <person name="Taylor P.W.J."/>
        </authorList>
    </citation>
    <scope>NUCLEOTIDE SEQUENCE [LARGE SCALE GENOMIC DNA]</scope>
    <source>
        <strain evidence="4">BRIP57314</strain>
    </source>
</reference>
<dbReference type="Proteomes" id="UP000310108">
    <property type="component" value="Unassembled WGS sequence"/>
</dbReference>
<organism evidence="4 5">
    <name type="scientific">Colletotrichum tanaceti</name>
    <dbReference type="NCBI Taxonomy" id="1306861"/>
    <lineage>
        <taxon>Eukaryota</taxon>
        <taxon>Fungi</taxon>
        <taxon>Dikarya</taxon>
        <taxon>Ascomycota</taxon>
        <taxon>Pezizomycotina</taxon>
        <taxon>Sordariomycetes</taxon>
        <taxon>Hypocreomycetidae</taxon>
        <taxon>Glomerellales</taxon>
        <taxon>Glomerellaceae</taxon>
        <taxon>Colletotrichum</taxon>
        <taxon>Colletotrichum destructivum species complex</taxon>
    </lineage>
</organism>
<proteinExistence type="inferred from homology"/>
<dbReference type="InterPro" id="IPR008972">
    <property type="entry name" value="Cupredoxin"/>
</dbReference>
<dbReference type="Gene3D" id="2.60.40.420">
    <property type="entry name" value="Cupredoxins - blue copper proteins"/>
    <property type="match status" value="2"/>
</dbReference>
<feature type="domain" description="Plastocyanin-like" evidence="2">
    <location>
        <begin position="560"/>
        <end position="676"/>
    </location>
</feature>
<comment type="similarity">
    <text evidence="1">Belongs to the multicopper oxidase family.</text>
</comment>
<dbReference type="PANTHER" id="PTHR11709:SF502">
    <property type="entry name" value="MULTICOPPER OXIDASE"/>
    <property type="match status" value="1"/>
</dbReference>
<dbReference type="SUPFAM" id="SSF49503">
    <property type="entry name" value="Cupredoxins"/>
    <property type="match status" value="1"/>
</dbReference>
<dbReference type="GO" id="GO:0005507">
    <property type="term" value="F:copper ion binding"/>
    <property type="evidence" value="ECO:0007669"/>
    <property type="project" value="InterPro"/>
</dbReference>
<dbReference type="Pfam" id="PF07731">
    <property type="entry name" value="Cu-oxidase_2"/>
    <property type="match status" value="1"/>
</dbReference>
<dbReference type="CDD" id="cd13901">
    <property type="entry name" value="CuRO_3_MaLCC_like"/>
    <property type="match status" value="1"/>
</dbReference>
<evidence type="ECO:0000313" key="5">
    <source>
        <dbReference type="Proteomes" id="UP000310108"/>
    </source>
</evidence>
<evidence type="ECO:0000259" key="3">
    <source>
        <dbReference type="Pfam" id="PF13391"/>
    </source>
</evidence>
<comment type="caution">
    <text evidence="4">The sequence shown here is derived from an EMBL/GenBank/DDBJ whole genome shotgun (WGS) entry which is preliminary data.</text>
</comment>
<dbReference type="AlphaFoldDB" id="A0A4U6X688"/>
<dbReference type="PANTHER" id="PTHR11709">
    <property type="entry name" value="MULTI-COPPER OXIDASE"/>
    <property type="match status" value="1"/>
</dbReference>
<dbReference type="InterPro" id="IPR003615">
    <property type="entry name" value="HNH_nuc"/>
</dbReference>
<evidence type="ECO:0000259" key="2">
    <source>
        <dbReference type="Pfam" id="PF07731"/>
    </source>
</evidence>
<dbReference type="GO" id="GO:0016491">
    <property type="term" value="F:oxidoreductase activity"/>
    <property type="evidence" value="ECO:0007669"/>
    <property type="project" value="InterPro"/>
</dbReference>
<evidence type="ECO:0000313" key="4">
    <source>
        <dbReference type="EMBL" id="TKW50938.1"/>
    </source>
</evidence>
<accession>A0A4U6X688</accession>
<evidence type="ECO:0000256" key="1">
    <source>
        <dbReference type="ARBA" id="ARBA00010609"/>
    </source>
</evidence>
<dbReference type="Pfam" id="PF13391">
    <property type="entry name" value="HNH_2"/>
    <property type="match status" value="1"/>
</dbReference>
<dbReference type="InterPro" id="IPR045087">
    <property type="entry name" value="Cu-oxidase_fam"/>
</dbReference>
<dbReference type="InterPro" id="IPR011706">
    <property type="entry name" value="Cu-oxidase_C"/>
</dbReference>